<dbReference type="PANTHER" id="PTHR12480">
    <property type="entry name" value="ARGININE DEMETHYLASE AND LYSYL-HYDROXYLASE JMJD"/>
    <property type="match status" value="1"/>
</dbReference>
<dbReference type="InterPro" id="IPR041667">
    <property type="entry name" value="Cupin_8"/>
</dbReference>
<dbReference type="EMBL" id="CACRXK020003123">
    <property type="protein sequence ID" value="CAB3997538.1"/>
    <property type="molecule type" value="Genomic_DNA"/>
</dbReference>
<feature type="domain" description="Cupin-like" evidence="1">
    <location>
        <begin position="133"/>
        <end position="288"/>
    </location>
</feature>
<reference evidence="2" key="1">
    <citation type="submission" date="2020-04" db="EMBL/GenBank/DDBJ databases">
        <authorList>
            <person name="Alioto T."/>
            <person name="Alioto T."/>
            <person name="Gomez Garrido J."/>
        </authorList>
    </citation>
    <scope>NUCLEOTIDE SEQUENCE</scope>
    <source>
        <strain evidence="2">A484AB</strain>
    </source>
</reference>
<evidence type="ECO:0000313" key="3">
    <source>
        <dbReference type="Proteomes" id="UP001152795"/>
    </source>
</evidence>
<dbReference type="SUPFAM" id="SSF51197">
    <property type="entry name" value="Clavaminate synthase-like"/>
    <property type="match status" value="1"/>
</dbReference>
<dbReference type="Gene3D" id="2.60.120.650">
    <property type="entry name" value="Cupin"/>
    <property type="match status" value="1"/>
</dbReference>
<dbReference type="Proteomes" id="UP001152795">
    <property type="component" value="Unassembled WGS sequence"/>
</dbReference>
<dbReference type="AlphaFoldDB" id="A0A6S7GZW7"/>
<dbReference type="InterPro" id="IPR050910">
    <property type="entry name" value="JMJD6_ArgDemeth/LysHydrox"/>
</dbReference>
<comment type="caution">
    <text evidence="2">The sequence shown here is derived from an EMBL/GenBank/DDBJ whole genome shotgun (WGS) entry which is preliminary data.</text>
</comment>
<dbReference type="OrthoDB" id="10063099at2759"/>
<name>A0A6S7GZW7_PARCT</name>
<dbReference type="Pfam" id="PF13621">
    <property type="entry name" value="Cupin_8"/>
    <property type="match status" value="1"/>
</dbReference>
<accession>A0A6S7GZW7</accession>
<dbReference type="PANTHER" id="PTHR12480:SF41">
    <property type="entry name" value="JMJC DOMAIN-CONTAINING PROTEIN"/>
    <property type="match status" value="1"/>
</dbReference>
<evidence type="ECO:0000259" key="1">
    <source>
        <dbReference type="Pfam" id="PF13621"/>
    </source>
</evidence>
<gene>
    <name evidence="2" type="ORF">PACLA_8A004649</name>
</gene>
<protein>
    <recommendedName>
        <fullName evidence="1">Cupin-like domain-containing protein</fullName>
    </recommendedName>
</protein>
<proteinExistence type="predicted"/>
<dbReference type="GO" id="GO:0016706">
    <property type="term" value="F:2-oxoglutarate-dependent dioxygenase activity"/>
    <property type="evidence" value="ECO:0007669"/>
    <property type="project" value="TreeGrafter"/>
</dbReference>
<keyword evidence="3" id="KW-1185">Reference proteome</keyword>
<sequence length="335" mass="38616">MADKEANIKLAKEAFKRLRKRAKQLEIEGKDFKKIKSLNALKTRSYRLLIAVLICVILLPPLAYKACMALDGETQKKFINFFAEKVLYIELEKETCLLPAHEVYLDLFRPPVDCSMCKDVDTVDVVTNLTKEEFVEKYAYTGRPVLIRNGSNNWSASSHFSFQFFKNIYPKDSPVLQSEDKDCQFFPYRTNFESLGQVFDMPENMAKMEGDPWYIGWSNCDSSAANVLRKYYQKPYFLPDESESSKTDWIFMGCPGYGAHLHIDAVGKPSWQAQIKGTKQWILEPPPECYFQCKKPKHVIVVQPGDIIVLDTNRWFHQTDIIGTDMSITIGSEYD</sequence>
<evidence type="ECO:0000313" key="2">
    <source>
        <dbReference type="EMBL" id="CAB3997538.1"/>
    </source>
</evidence>
<organism evidence="2 3">
    <name type="scientific">Paramuricea clavata</name>
    <name type="common">Red gorgonian</name>
    <name type="synonym">Violescent sea-whip</name>
    <dbReference type="NCBI Taxonomy" id="317549"/>
    <lineage>
        <taxon>Eukaryota</taxon>
        <taxon>Metazoa</taxon>
        <taxon>Cnidaria</taxon>
        <taxon>Anthozoa</taxon>
        <taxon>Octocorallia</taxon>
        <taxon>Malacalcyonacea</taxon>
        <taxon>Plexauridae</taxon>
        <taxon>Paramuricea</taxon>
    </lineage>
</organism>